<feature type="transmembrane region" description="Helical" evidence="6">
    <location>
        <begin position="12"/>
        <end position="36"/>
    </location>
</feature>
<gene>
    <name evidence="7" type="primary">cstA_3</name>
    <name evidence="7" type="ORF">NCTC8081_00013</name>
</gene>
<evidence type="ECO:0000256" key="4">
    <source>
        <dbReference type="ARBA" id="ARBA00022989"/>
    </source>
</evidence>
<dbReference type="AlphaFoldDB" id="A0A2X3BVF2"/>
<feature type="transmembrane region" description="Helical" evidence="6">
    <location>
        <begin position="42"/>
        <end position="61"/>
    </location>
</feature>
<comment type="subcellular location">
    <subcellularLocation>
        <location evidence="1">Cell membrane</location>
        <topology evidence="1">Multi-pass membrane protein</topology>
    </subcellularLocation>
</comment>
<dbReference type="InterPro" id="IPR051605">
    <property type="entry name" value="CstA"/>
</dbReference>
<protein>
    <submittedName>
        <fullName evidence="7">Carbon starvation protein CstA</fullName>
    </submittedName>
</protein>
<dbReference type="PANTHER" id="PTHR30252">
    <property type="entry name" value="INNER MEMBRANE PEPTIDE TRANSPORTER"/>
    <property type="match status" value="1"/>
</dbReference>
<evidence type="ECO:0000313" key="7">
    <source>
        <dbReference type="EMBL" id="SQC05647.1"/>
    </source>
</evidence>
<proteinExistence type="predicted"/>
<name>A0A2X3BVF2_CLOPF</name>
<dbReference type="GO" id="GO:0031669">
    <property type="term" value="P:cellular response to nutrient levels"/>
    <property type="evidence" value="ECO:0007669"/>
    <property type="project" value="TreeGrafter"/>
</dbReference>
<evidence type="ECO:0000256" key="5">
    <source>
        <dbReference type="ARBA" id="ARBA00023136"/>
    </source>
</evidence>
<organism evidence="7 8">
    <name type="scientific">Clostridium perfringens</name>
    <dbReference type="NCBI Taxonomy" id="1502"/>
    <lineage>
        <taxon>Bacteria</taxon>
        <taxon>Bacillati</taxon>
        <taxon>Bacillota</taxon>
        <taxon>Clostridia</taxon>
        <taxon>Eubacteriales</taxon>
        <taxon>Clostridiaceae</taxon>
        <taxon>Clostridium</taxon>
    </lineage>
</organism>
<evidence type="ECO:0000256" key="3">
    <source>
        <dbReference type="ARBA" id="ARBA00022692"/>
    </source>
</evidence>
<dbReference type="EMBL" id="UAWO01000001">
    <property type="protein sequence ID" value="SQC05647.1"/>
    <property type="molecule type" value="Genomic_DNA"/>
</dbReference>
<evidence type="ECO:0000256" key="2">
    <source>
        <dbReference type="ARBA" id="ARBA00022475"/>
    </source>
</evidence>
<dbReference type="Proteomes" id="UP000250234">
    <property type="component" value="Unassembled WGS sequence"/>
</dbReference>
<evidence type="ECO:0000256" key="1">
    <source>
        <dbReference type="ARBA" id="ARBA00004651"/>
    </source>
</evidence>
<evidence type="ECO:0000313" key="8">
    <source>
        <dbReference type="Proteomes" id="UP000250234"/>
    </source>
</evidence>
<reference evidence="7 8" key="1">
    <citation type="submission" date="2018-06" db="EMBL/GenBank/DDBJ databases">
        <authorList>
            <consortium name="Pathogen Informatics"/>
            <person name="Doyle S."/>
        </authorList>
    </citation>
    <scope>NUCLEOTIDE SEQUENCE [LARGE SCALE GENOMIC DNA]</scope>
    <source>
        <strain evidence="7 8">NCTC8081</strain>
    </source>
</reference>
<accession>A0A2X3BVF2</accession>
<keyword evidence="2" id="KW-1003">Cell membrane</keyword>
<dbReference type="GO" id="GO:0005886">
    <property type="term" value="C:plasma membrane"/>
    <property type="evidence" value="ECO:0007669"/>
    <property type="project" value="UniProtKB-SubCell"/>
</dbReference>
<feature type="transmembrane region" description="Helical" evidence="6">
    <location>
        <begin position="73"/>
        <end position="92"/>
    </location>
</feature>
<keyword evidence="5 6" id="KW-0472">Membrane</keyword>
<keyword evidence="3 6" id="KW-0812">Transmembrane</keyword>
<dbReference type="PANTHER" id="PTHR30252:SF4">
    <property type="entry name" value="CARBON STARVATION"/>
    <property type="match status" value="1"/>
</dbReference>
<evidence type="ECO:0000256" key="6">
    <source>
        <dbReference type="SAM" id="Phobius"/>
    </source>
</evidence>
<sequence length="116" mass="13207">MGIALTFIDFSIIWRYFSWSNQTLAMIMLWAASAYMLKAHNYWITLVPAVFMSAVTCSYILQAPEGFRLNATFSNIAGVVFALVLFGIFIKYCKKESNENCEVIEVEAVEEVIKNK</sequence>
<keyword evidence="4 6" id="KW-1133">Transmembrane helix</keyword>